<dbReference type="SUPFAM" id="SSF54001">
    <property type="entry name" value="Cysteine proteinases"/>
    <property type="match status" value="1"/>
</dbReference>
<dbReference type="GO" id="GO:0003676">
    <property type="term" value="F:nucleic acid binding"/>
    <property type="evidence" value="ECO:0007669"/>
    <property type="project" value="InterPro"/>
</dbReference>
<dbReference type="CDD" id="cd06222">
    <property type="entry name" value="RNase_H_like"/>
    <property type="match status" value="1"/>
</dbReference>
<dbReference type="PANTHER" id="PTHR34835">
    <property type="entry name" value="OS07G0283600 PROTEIN-RELATED"/>
    <property type="match status" value="1"/>
</dbReference>
<gene>
    <name evidence="3" type="ORF">QYE76_064703</name>
</gene>
<dbReference type="InterPro" id="IPR012337">
    <property type="entry name" value="RNaseH-like_sf"/>
</dbReference>
<reference evidence="3" key="1">
    <citation type="submission" date="2023-07" db="EMBL/GenBank/DDBJ databases">
        <title>A chromosome-level genome assembly of Lolium multiflorum.</title>
        <authorList>
            <person name="Chen Y."/>
            <person name="Copetti D."/>
            <person name="Kolliker R."/>
            <person name="Studer B."/>
        </authorList>
    </citation>
    <scope>NUCLEOTIDE SEQUENCE</scope>
    <source>
        <strain evidence="3">02402/16</strain>
        <tissue evidence="3">Leaf</tissue>
    </source>
</reference>
<dbReference type="InterPro" id="IPR002156">
    <property type="entry name" value="RNaseH_domain"/>
</dbReference>
<dbReference type="PANTHER" id="PTHR34835:SF85">
    <property type="entry name" value="AMINOTRANSFERASE-LIKE PLANT MOBILE DOMAIN-CONTAINING PROTEIN"/>
    <property type="match status" value="1"/>
</dbReference>
<feature type="domain" description="RNase H type-1" evidence="2">
    <location>
        <begin position="35"/>
        <end position="118"/>
    </location>
</feature>
<feature type="region of interest" description="Disordered" evidence="1">
    <location>
        <begin position="1436"/>
        <end position="1462"/>
    </location>
</feature>
<evidence type="ECO:0000313" key="4">
    <source>
        <dbReference type="Proteomes" id="UP001231189"/>
    </source>
</evidence>
<dbReference type="Gene3D" id="3.30.420.10">
    <property type="entry name" value="Ribonuclease H-like superfamily/Ribonuclease H"/>
    <property type="match status" value="1"/>
</dbReference>
<evidence type="ECO:0000256" key="1">
    <source>
        <dbReference type="SAM" id="MobiDB-lite"/>
    </source>
</evidence>
<accession>A0AAD8S862</accession>
<feature type="compositionally biased region" description="Polar residues" evidence="1">
    <location>
        <begin position="334"/>
        <end position="347"/>
    </location>
</feature>
<sequence length="1795" mass="198540">MERNYYAVSCFQSTSDYATEVEMCSSGITMESLWRGHAIFPRVTDPERAELLACHHAVNLAKELGLMKIALEMDCTVVVAKLQDSDKNRSIHGPLVEEIKASLGELDDFRVLHVGRSGKVFDHVDDCGDAVFSGLGNLPSNVTDDADDSADQTIRESLELLNQDFAAYSSDSVPRFLDIPVFDRTPAVEKGNMGSPVFDYTPLRQVLESETVEATPVMEETQSQSVVGTQVVTQDYMVEEQLAKEKERQAAKLAQHQEKLTTYYRKYPAKAKSAKGNAVVHDVPRDGEGAESTRDECAAETIPPKVRKERGVCRKYKENSPLAKAAAAAAQARNPVQQTYSPATTQDDVAADKGTNPVRRSPRVAATVQSTVASKRVSSPGKSRLGHRKRKIDVDETYVPDSTEDGVAAGKCNAKKSRTEVVSDESDFEAPAKVKKVGRKPGPSKPVVSEGDSKKVLKRPTKKTMARKRKAVEDLDGEKTRFQQTIRCSLGEVRSAAGMLKEHHRLKVEQAGFGCVFQWVLEGNISRVLMCYLMKTIDTSTMKVACGSGRVLEVNRDSVHQVFGFPIGGDTPILPAESGHDESLALLKQEFGFESNASIEPKDLRQLLSDLVEDPEKEDLAVKVFFAILFSKLICPGSATRVGREAAMLVNMDYDKMAKMDYCQLVVDELKRAATKYQDPDIPQAGLEGCAVIPTVMYLDSILLPPHSVMHTRTPRANFLHEKPLKAIYKMDIERNGGPELMKYKFGRIVWKGRNQIAYSYRYRVEDLIVDLNEGTHRSEPDVGIANEHPAGGHCEMPFSQLADVNTKDKHQSASTSDGKPSAGVIDEIGSLLHKVEYLSRTIPTTADRVKQFQGRLADGTFPSFEALDEQAKRETSLLDSLRGALSLMRTGFLDFGMNQDSLCKQYESRVNVSGNNNVESNVLKNISSSVEDVDAGLGQSAAEAEEDARIAEENAPQNSGDGDHAPVNDGFVRPATPQCPPAFAGDHVEDAVFDKSPPLAEVNEKCVEKDGLPDDSDDNSSVDRYYVKHNFVHPATPETPPLDDSDGNSGGAGDKVADHYSELDPVGKGNLFPEIVAHSDGDKDAEHHAEDCAVTGKGFSIPEDLVTCQDGNDVKDAAQLPGIGAVVSETCAEAADDVGVLPAAMDCKSVVAHGREEVGVAAARGELPGTEANIERSTGADDDDNNEFQAGDNHGRDASDSIEQSSSFFEESTDDLSASIEESPQDLGKDIKQTLFRNDHCDCTIGQIAEAFKPNGFLCSLTVSVGTYLLGQKYKNSDKMVVPYNCSRQIFERNLNSRLVRNIFSVDAPERLDHKKVILFGTFDPPDPCAPHVPAMIAGPSLGIEEDNFSLFETQSFTPEVQIIPEENFDSLVSKTNKIIQRLHSNTRKSSSKKVPDTALKGKADVVLLDEDDDSDDFVTQLGKKLTAKPITKDVRRCSPTSSDDFETQKPKQSSAKNLVLSNKRPTKLSNKFREEVPNFVPYVFPHLSKAKQMMELILSKEYIKAHGSVPLVKFSNPFDDPVFIDAKYMYKLFGRCEMLESDMMDRIINYWKDDPGMKYIFESGSRVLMSPHTIPYLLDFAPFKLRDSKGNPLPRRPFDVKSAANMFKHYVRPNENLLKAKLIIIPHFMHEHHSVYVMNKYTGTLDILDTRRYTGLAHTSRSRHHEDRVEIINRMVALLKQVYGVAEFNKYNGNIQWDVVADRCSYPKTPAQGANECGFYALRICATYGGDKIADNIKNQDRRVEDWKAEYMYQLLFHPKNEILAEEWPSMLKDLMLLIGLGSQITQQSLGSA</sequence>
<dbReference type="InterPro" id="IPR044730">
    <property type="entry name" value="RNase_H-like_dom_plant"/>
</dbReference>
<feature type="region of interest" description="Disordered" evidence="1">
    <location>
        <begin position="1033"/>
        <end position="1057"/>
    </location>
</feature>
<comment type="caution">
    <text evidence="3">The sequence shown here is derived from an EMBL/GenBank/DDBJ whole genome shotgun (WGS) entry which is preliminary data.</text>
</comment>
<evidence type="ECO:0000313" key="3">
    <source>
        <dbReference type="EMBL" id="KAK1646898.1"/>
    </source>
</evidence>
<protein>
    <recommendedName>
        <fullName evidence="2">RNase H type-1 domain-containing protein</fullName>
    </recommendedName>
</protein>
<feature type="region of interest" description="Disordered" evidence="1">
    <location>
        <begin position="935"/>
        <end position="986"/>
    </location>
</feature>
<dbReference type="EMBL" id="JAUUTY010000004">
    <property type="protein sequence ID" value="KAK1646898.1"/>
    <property type="molecule type" value="Genomic_DNA"/>
</dbReference>
<feature type="compositionally biased region" description="Polar residues" evidence="1">
    <location>
        <begin position="1452"/>
        <end position="1462"/>
    </location>
</feature>
<organism evidence="3 4">
    <name type="scientific">Lolium multiflorum</name>
    <name type="common">Italian ryegrass</name>
    <name type="synonym">Lolium perenne subsp. multiflorum</name>
    <dbReference type="NCBI Taxonomy" id="4521"/>
    <lineage>
        <taxon>Eukaryota</taxon>
        <taxon>Viridiplantae</taxon>
        <taxon>Streptophyta</taxon>
        <taxon>Embryophyta</taxon>
        <taxon>Tracheophyta</taxon>
        <taxon>Spermatophyta</taxon>
        <taxon>Magnoliopsida</taxon>
        <taxon>Liliopsida</taxon>
        <taxon>Poales</taxon>
        <taxon>Poaceae</taxon>
        <taxon>BOP clade</taxon>
        <taxon>Pooideae</taxon>
        <taxon>Poodae</taxon>
        <taxon>Poeae</taxon>
        <taxon>Poeae Chloroplast Group 2 (Poeae type)</taxon>
        <taxon>Loliodinae</taxon>
        <taxon>Loliinae</taxon>
        <taxon>Lolium</taxon>
    </lineage>
</organism>
<keyword evidence="4" id="KW-1185">Reference proteome</keyword>
<feature type="region of interest" description="Disordered" evidence="1">
    <location>
        <begin position="326"/>
        <end position="472"/>
    </location>
</feature>
<proteinExistence type="predicted"/>
<feature type="compositionally biased region" description="Basic residues" evidence="1">
    <location>
        <begin position="456"/>
        <end position="470"/>
    </location>
</feature>
<feature type="compositionally biased region" description="Basic and acidic residues" evidence="1">
    <location>
        <begin position="282"/>
        <end position="297"/>
    </location>
</feature>
<dbReference type="GO" id="GO:0004523">
    <property type="term" value="F:RNA-DNA hybrid ribonuclease activity"/>
    <property type="evidence" value="ECO:0007669"/>
    <property type="project" value="InterPro"/>
</dbReference>
<feature type="region of interest" description="Disordered" evidence="1">
    <location>
        <begin position="275"/>
        <end position="301"/>
    </location>
</feature>
<dbReference type="SUPFAM" id="SSF53098">
    <property type="entry name" value="Ribonuclease H-like"/>
    <property type="match status" value="1"/>
</dbReference>
<dbReference type="InterPro" id="IPR038765">
    <property type="entry name" value="Papain-like_cys_pep_sf"/>
</dbReference>
<name>A0AAD8S862_LOLMU</name>
<feature type="compositionally biased region" description="Acidic residues" evidence="1">
    <location>
        <begin position="395"/>
        <end position="404"/>
    </location>
</feature>
<dbReference type="Pfam" id="PF13456">
    <property type="entry name" value="RVT_3"/>
    <property type="match status" value="1"/>
</dbReference>
<evidence type="ECO:0000259" key="2">
    <source>
        <dbReference type="Pfam" id="PF13456"/>
    </source>
</evidence>
<feature type="compositionally biased region" description="Polar residues" evidence="1">
    <location>
        <begin position="367"/>
        <end position="381"/>
    </location>
</feature>
<feature type="region of interest" description="Disordered" evidence="1">
    <location>
        <begin position="1163"/>
        <end position="1209"/>
    </location>
</feature>
<dbReference type="Proteomes" id="UP001231189">
    <property type="component" value="Unassembled WGS sequence"/>
</dbReference>
<dbReference type="InterPro" id="IPR036397">
    <property type="entry name" value="RNaseH_sf"/>
</dbReference>
<dbReference type="Gene3D" id="3.40.395.10">
    <property type="entry name" value="Adenoviral Proteinase, Chain A"/>
    <property type="match status" value="1"/>
</dbReference>